<dbReference type="GO" id="GO:0055085">
    <property type="term" value="P:transmembrane transport"/>
    <property type="evidence" value="ECO:0007669"/>
    <property type="project" value="InterPro"/>
</dbReference>
<evidence type="ECO:0000313" key="5">
    <source>
        <dbReference type="EMBL" id="PHU33918.1"/>
    </source>
</evidence>
<dbReference type="PANTHER" id="PTHR33376">
    <property type="match status" value="1"/>
</dbReference>
<protein>
    <submittedName>
        <fullName evidence="5">C4-dicarboxylate ABC transporter substrate-binding protein</fullName>
    </submittedName>
</protein>
<dbReference type="EMBL" id="PDYF01000045">
    <property type="protein sequence ID" value="PHU33918.1"/>
    <property type="molecule type" value="Genomic_DNA"/>
</dbReference>
<dbReference type="Proteomes" id="UP000225889">
    <property type="component" value="Unassembled WGS sequence"/>
</dbReference>
<keyword evidence="2" id="KW-0813">Transport</keyword>
<keyword evidence="3 4" id="KW-0732">Signal</keyword>
<comment type="similarity">
    <text evidence="1">Belongs to the bacterial solute-binding protein 7 family.</text>
</comment>
<dbReference type="InterPro" id="IPR004682">
    <property type="entry name" value="TRAP_DctP"/>
</dbReference>
<sequence>MKKKILSTILTAALVFSMTACGVSAPETSAVNDAETPAAAADGEVITLVMAEVNPLDSVAGMTDQKFKEEVEARSNGTIKIDLQAGAVLGPEDQVLDQMLGGGGNIDIARISPFSLTPYGANKTKLMSLPYTFVSRDHYWNFATSDLAEEFLLEPHENGSGVRGLFYAEEGFRHFFSNEDISTIDSFKGMKVRVSDDPVMNGLVKGLGANPTVVSFNELYSALQTGVVDAAEQPISNYKTNAFPEVANNMVLDGHTIGALEVIIADSTWDKLTEEQQQILVEAGKATQEYNKQISEEQENVVLQQLKDDGVNIIEVEDITPWQDAVKPVVEENIKGQEDLYQQIVDMQ</sequence>
<evidence type="ECO:0000313" key="6">
    <source>
        <dbReference type="Proteomes" id="UP000225889"/>
    </source>
</evidence>
<feature type="signal peptide" evidence="4">
    <location>
        <begin position="1"/>
        <end position="25"/>
    </location>
</feature>
<comment type="caution">
    <text evidence="5">The sequence shown here is derived from an EMBL/GenBank/DDBJ whole genome shotgun (WGS) entry which is preliminary data.</text>
</comment>
<dbReference type="CDD" id="cd13603">
    <property type="entry name" value="PBP2_TRAP_Siap_TeaA_like"/>
    <property type="match status" value="1"/>
</dbReference>
<evidence type="ECO:0000256" key="3">
    <source>
        <dbReference type="ARBA" id="ARBA00022729"/>
    </source>
</evidence>
<dbReference type="PANTHER" id="PTHR33376:SF7">
    <property type="entry name" value="C4-DICARBOXYLATE-BINDING PROTEIN DCTB"/>
    <property type="match status" value="1"/>
</dbReference>
<proteinExistence type="inferred from homology"/>
<dbReference type="Pfam" id="PF03480">
    <property type="entry name" value="DctP"/>
    <property type="match status" value="1"/>
</dbReference>
<evidence type="ECO:0000256" key="4">
    <source>
        <dbReference type="SAM" id="SignalP"/>
    </source>
</evidence>
<organism evidence="5 6">
    <name type="scientific">Pseudobutyrivibrio ruminis</name>
    <dbReference type="NCBI Taxonomy" id="46206"/>
    <lineage>
        <taxon>Bacteria</taxon>
        <taxon>Bacillati</taxon>
        <taxon>Bacillota</taxon>
        <taxon>Clostridia</taxon>
        <taxon>Lachnospirales</taxon>
        <taxon>Lachnospiraceae</taxon>
        <taxon>Pseudobutyrivibrio</taxon>
    </lineage>
</organism>
<evidence type="ECO:0000256" key="1">
    <source>
        <dbReference type="ARBA" id="ARBA00009023"/>
    </source>
</evidence>
<dbReference type="GO" id="GO:0030288">
    <property type="term" value="C:outer membrane-bounded periplasmic space"/>
    <property type="evidence" value="ECO:0007669"/>
    <property type="project" value="InterPro"/>
</dbReference>
<feature type="chain" id="PRO_5013854855" evidence="4">
    <location>
        <begin position="26"/>
        <end position="348"/>
    </location>
</feature>
<reference evidence="5 6" key="2">
    <citation type="submission" date="2017-10" db="EMBL/GenBank/DDBJ databases">
        <authorList>
            <person name="Banno H."/>
            <person name="Chua N.-H."/>
        </authorList>
    </citation>
    <scope>NUCLEOTIDE SEQUENCE [LARGE SCALE GENOMIC DNA]</scope>
    <source>
        <strain evidence="5 6">JK626</strain>
    </source>
</reference>
<dbReference type="NCBIfam" id="NF037995">
    <property type="entry name" value="TRAP_S1"/>
    <property type="match status" value="1"/>
</dbReference>
<dbReference type="PIRSF" id="PIRSF006470">
    <property type="entry name" value="DctB"/>
    <property type="match status" value="1"/>
</dbReference>
<gene>
    <name evidence="5" type="ORF">CSX01_12315</name>
</gene>
<dbReference type="RefSeq" id="WP_099392613.1">
    <property type="nucleotide sequence ID" value="NZ_PDYF01000045.1"/>
</dbReference>
<reference evidence="5 6" key="1">
    <citation type="submission" date="2017-10" db="EMBL/GenBank/DDBJ databases">
        <title>Resolving the taxonomy of Roseburia spp., Eubacterium rectale and Agathobacter spp. through phylogenomic analysis.</title>
        <authorList>
            <person name="Sheridan P.O."/>
            <person name="Walker A.W."/>
            <person name="Duncan S.H."/>
            <person name="Scott K.P."/>
            <person name="Toole P.W.O."/>
            <person name="Luis P."/>
            <person name="Flint H.J."/>
        </authorList>
    </citation>
    <scope>NUCLEOTIDE SEQUENCE [LARGE SCALE GENOMIC DNA]</scope>
    <source>
        <strain evidence="5 6">JK626</strain>
    </source>
</reference>
<dbReference type="Gene3D" id="3.40.190.170">
    <property type="entry name" value="Bacterial extracellular solute-binding protein, family 7"/>
    <property type="match status" value="1"/>
</dbReference>
<dbReference type="InterPro" id="IPR038404">
    <property type="entry name" value="TRAP_DctP_sf"/>
</dbReference>
<name>A0A2G3DSA0_9FIRM</name>
<evidence type="ECO:0000256" key="2">
    <source>
        <dbReference type="ARBA" id="ARBA00022448"/>
    </source>
</evidence>
<dbReference type="AlphaFoldDB" id="A0A2G3DSA0"/>
<dbReference type="InterPro" id="IPR018389">
    <property type="entry name" value="DctP_fam"/>
</dbReference>
<dbReference type="PROSITE" id="PS51257">
    <property type="entry name" value="PROKAR_LIPOPROTEIN"/>
    <property type="match status" value="1"/>
</dbReference>
<accession>A0A2G3DSA0</accession>